<dbReference type="PROSITE" id="PS50011">
    <property type="entry name" value="PROTEIN_KINASE_DOM"/>
    <property type="match status" value="1"/>
</dbReference>
<dbReference type="PANTHER" id="PTHR24343:SF43">
    <property type="entry name" value="SERINE_THREONINE-PROTEIN KINASE HAL5-RELATED"/>
    <property type="match status" value="1"/>
</dbReference>
<evidence type="ECO:0000259" key="11">
    <source>
        <dbReference type="PROSITE" id="PS50011"/>
    </source>
</evidence>
<comment type="catalytic activity">
    <reaction evidence="9">
        <text>L-seryl-[protein] + ATP = O-phospho-L-seryl-[protein] + ADP + H(+)</text>
        <dbReference type="Rhea" id="RHEA:17989"/>
        <dbReference type="Rhea" id="RHEA-COMP:9863"/>
        <dbReference type="Rhea" id="RHEA-COMP:11604"/>
        <dbReference type="ChEBI" id="CHEBI:15378"/>
        <dbReference type="ChEBI" id="CHEBI:29999"/>
        <dbReference type="ChEBI" id="CHEBI:30616"/>
        <dbReference type="ChEBI" id="CHEBI:83421"/>
        <dbReference type="ChEBI" id="CHEBI:456216"/>
        <dbReference type="EC" id="2.7.11.1"/>
    </reaction>
</comment>
<evidence type="ECO:0000256" key="2">
    <source>
        <dbReference type="ARBA" id="ARBA00022527"/>
    </source>
</evidence>
<dbReference type="InterPro" id="IPR008271">
    <property type="entry name" value="Ser/Thr_kinase_AS"/>
</dbReference>
<dbReference type="SUPFAM" id="SSF56112">
    <property type="entry name" value="Protein kinase-like (PK-like)"/>
    <property type="match status" value="1"/>
</dbReference>
<organism evidence="12 13">
    <name type="scientific">Arxiozyma heterogenica</name>
    <dbReference type="NCBI Taxonomy" id="278026"/>
    <lineage>
        <taxon>Eukaryota</taxon>
        <taxon>Fungi</taxon>
        <taxon>Dikarya</taxon>
        <taxon>Ascomycota</taxon>
        <taxon>Saccharomycotina</taxon>
        <taxon>Saccharomycetes</taxon>
        <taxon>Saccharomycetales</taxon>
        <taxon>Saccharomycetaceae</taxon>
        <taxon>Arxiozyma</taxon>
    </lineage>
</organism>
<accession>A0AAN7W6B8</accession>
<dbReference type="EC" id="2.7.11.1" evidence="1"/>
<dbReference type="SMART" id="SM00220">
    <property type="entry name" value="S_TKc"/>
    <property type="match status" value="1"/>
</dbReference>
<dbReference type="GO" id="GO:0004674">
    <property type="term" value="F:protein serine/threonine kinase activity"/>
    <property type="evidence" value="ECO:0007669"/>
    <property type="project" value="UniProtKB-KW"/>
</dbReference>
<feature type="region of interest" description="Disordered" evidence="10">
    <location>
        <begin position="237"/>
        <end position="347"/>
    </location>
</feature>
<evidence type="ECO:0000313" key="13">
    <source>
        <dbReference type="Proteomes" id="UP001306508"/>
    </source>
</evidence>
<dbReference type="Gene3D" id="1.10.510.10">
    <property type="entry name" value="Transferase(Phosphotransferase) domain 1"/>
    <property type="match status" value="1"/>
</dbReference>
<dbReference type="Proteomes" id="UP001306508">
    <property type="component" value="Unassembled WGS sequence"/>
</dbReference>
<dbReference type="Pfam" id="PF00069">
    <property type="entry name" value="Pkinase"/>
    <property type="match status" value="1"/>
</dbReference>
<feature type="region of interest" description="Disordered" evidence="10">
    <location>
        <begin position="449"/>
        <end position="481"/>
    </location>
</feature>
<feature type="compositionally biased region" description="Acidic residues" evidence="10">
    <location>
        <begin position="454"/>
        <end position="464"/>
    </location>
</feature>
<evidence type="ECO:0000256" key="10">
    <source>
        <dbReference type="SAM" id="MobiDB-lite"/>
    </source>
</evidence>
<feature type="compositionally biased region" description="Polar residues" evidence="10">
    <location>
        <begin position="510"/>
        <end position="520"/>
    </location>
</feature>
<evidence type="ECO:0000256" key="5">
    <source>
        <dbReference type="ARBA" id="ARBA00022777"/>
    </source>
</evidence>
<gene>
    <name evidence="12" type="ORF">RI543_000171</name>
</gene>
<evidence type="ECO:0000313" key="12">
    <source>
        <dbReference type="EMBL" id="KAK5782241.1"/>
    </source>
</evidence>
<feature type="compositionally biased region" description="Polar residues" evidence="10">
    <location>
        <begin position="239"/>
        <end position="266"/>
    </location>
</feature>
<feature type="compositionally biased region" description="Low complexity" evidence="10">
    <location>
        <begin position="62"/>
        <end position="73"/>
    </location>
</feature>
<dbReference type="InterPro" id="IPR000719">
    <property type="entry name" value="Prot_kinase_dom"/>
</dbReference>
<feature type="compositionally biased region" description="Low complexity" evidence="10">
    <location>
        <begin position="293"/>
        <end position="304"/>
    </location>
</feature>
<dbReference type="GO" id="GO:0005524">
    <property type="term" value="F:ATP binding"/>
    <property type="evidence" value="ECO:0007669"/>
    <property type="project" value="UniProtKB-KW"/>
</dbReference>
<keyword evidence="6" id="KW-0067">ATP-binding</keyword>
<dbReference type="GO" id="GO:0030003">
    <property type="term" value="P:intracellular monoatomic cation homeostasis"/>
    <property type="evidence" value="ECO:0007669"/>
    <property type="project" value="TreeGrafter"/>
</dbReference>
<evidence type="ECO:0000256" key="4">
    <source>
        <dbReference type="ARBA" id="ARBA00022741"/>
    </source>
</evidence>
<feature type="domain" description="Protein kinase" evidence="11">
    <location>
        <begin position="558"/>
        <end position="858"/>
    </location>
</feature>
<evidence type="ECO:0000256" key="3">
    <source>
        <dbReference type="ARBA" id="ARBA00022679"/>
    </source>
</evidence>
<protein>
    <recommendedName>
        <fullName evidence="1">non-specific serine/threonine protein kinase</fullName>
        <ecNumber evidence="1">2.7.11.1</ecNumber>
    </recommendedName>
</protein>
<dbReference type="GO" id="GO:0005829">
    <property type="term" value="C:cytosol"/>
    <property type="evidence" value="ECO:0007669"/>
    <property type="project" value="TreeGrafter"/>
</dbReference>
<evidence type="ECO:0000256" key="6">
    <source>
        <dbReference type="ARBA" id="ARBA00022840"/>
    </source>
</evidence>
<comment type="caution">
    <text evidence="12">The sequence shown here is derived from an EMBL/GenBank/DDBJ whole genome shotgun (WGS) entry which is preliminary data.</text>
</comment>
<evidence type="ECO:0000256" key="8">
    <source>
        <dbReference type="ARBA" id="ARBA00047899"/>
    </source>
</evidence>
<keyword evidence="2" id="KW-0723">Serine/threonine-protein kinase</keyword>
<feature type="compositionally biased region" description="Polar residues" evidence="10">
    <location>
        <begin position="529"/>
        <end position="546"/>
    </location>
</feature>
<evidence type="ECO:0000256" key="7">
    <source>
        <dbReference type="ARBA" id="ARBA00038505"/>
    </source>
</evidence>
<keyword evidence="5" id="KW-0418">Kinase</keyword>
<dbReference type="InterPro" id="IPR011009">
    <property type="entry name" value="Kinase-like_dom_sf"/>
</dbReference>
<dbReference type="PROSITE" id="PS00108">
    <property type="entry name" value="PROTEIN_KINASE_ST"/>
    <property type="match status" value="1"/>
</dbReference>
<comment type="similarity">
    <text evidence="7">Belongs to the protein kinase superfamily. CAMK Ser/Thr protein kinase family. NPR/HAL subfamily. HAL5 sub-subfamily.</text>
</comment>
<dbReference type="AlphaFoldDB" id="A0AAN7W6B8"/>
<keyword evidence="3" id="KW-0808">Transferase</keyword>
<keyword evidence="4" id="KW-0547">Nucleotide-binding</keyword>
<evidence type="ECO:0000256" key="1">
    <source>
        <dbReference type="ARBA" id="ARBA00012513"/>
    </source>
</evidence>
<reference evidence="13" key="1">
    <citation type="submission" date="2023-07" db="EMBL/GenBank/DDBJ databases">
        <title>A draft genome of Kazachstania heterogenica Y-27499.</title>
        <authorList>
            <person name="Donic C."/>
            <person name="Kralova J.S."/>
            <person name="Fidel L."/>
            <person name="Ben-Dor S."/>
            <person name="Jung S."/>
        </authorList>
    </citation>
    <scope>NUCLEOTIDE SEQUENCE [LARGE SCALE GENOMIC DNA]</scope>
    <source>
        <strain evidence="13">Y27499</strain>
    </source>
</reference>
<evidence type="ECO:0000256" key="9">
    <source>
        <dbReference type="ARBA" id="ARBA00048679"/>
    </source>
</evidence>
<proteinExistence type="inferred from homology"/>
<comment type="catalytic activity">
    <reaction evidence="8">
        <text>L-threonyl-[protein] + ATP = O-phospho-L-threonyl-[protein] + ADP + H(+)</text>
        <dbReference type="Rhea" id="RHEA:46608"/>
        <dbReference type="Rhea" id="RHEA-COMP:11060"/>
        <dbReference type="Rhea" id="RHEA-COMP:11605"/>
        <dbReference type="ChEBI" id="CHEBI:15378"/>
        <dbReference type="ChEBI" id="CHEBI:30013"/>
        <dbReference type="ChEBI" id="CHEBI:30616"/>
        <dbReference type="ChEBI" id="CHEBI:61977"/>
        <dbReference type="ChEBI" id="CHEBI:456216"/>
        <dbReference type="EC" id="2.7.11.1"/>
    </reaction>
</comment>
<dbReference type="PANTHER" id="PTHR24343">
    <property type="entry name" value="SERINE/THREONINE KINASE"/>
    <property type="match status" value="1"/>
</dbReference>
<feature type="region of interest" description="Disordered" evidence="10">
    <location>
        <begin position="62"/>
        <end position="110"/>
    </location>
</feature>
<sequence>MSISDENHTSRHSSLKRARSISLSLKSLFKSGSSNASQINHTKADHTKNIYTNHNIKNTYYGDGYSNNNSNNNDGERKNVKSKTTSPVLAPIKTTDNSGRRKSLNESKLSRISQAKAIELQNSRNNNSSTANIHSPLPQSAMAKLSGGFVNSHCSIASPVSIDSEISPLQTPKLSKVNVVQRGRHNSSSGNPSISVVNSPLSPIHLPNIEKLSLSQIPSHLLYSHDSILSEEDMDDIITDSNSNEPKSDNSSSIDLAPVSSSQQARFTIDGLLDNMDKTGKPLRSRSLKKINSASSSIGSSSTSAYQTTNDSKLLRGRTHAGTISASGLSRYHRSSSPQSSNHQSLPTSDITCILQTDNFKVYSNGTHEHNLKTISLVNGSCENNGGTTNKVKGMFSFSGFFKVGASNKNLDSKLELSDATESTDSVNLEGAISLIPCHKKNMYTRINTSSGSLEDEDEDDSMESSEKNKRDSNSGIPDVINPKAAVSCEELKLINTLSEKIHEGLNKAYKSSNENNNGSDKIRHKRSNSSLQARELSPSSTRSNSDVTKIPFVEEYGKLIGTIGHGSYGVVSVCCRPVKDSDPRPLPTFSKDEKLYFAIKHLKPRPNESIEKFSTKITSEFIIGHSLSRQHKRGDRISPNISKVIDLLEINEKFVEVMEFCPSGDLYSLLTRKYKNGTALHPLEADCFLKQLLHGIKYMHDRGIAHCDLKPENILFHPNGLLKIADFGTSCVFQTAWEKHVHFQKGAMGSEPYVAPEEFISGREYDPRLADCWSIGVVYCTMILGRYLWKIALPEKDSFYKSFMEEMTEDNEFYVFEELRHINHDINRMRRVVLYKIFQWNPEKRISINQILQSSWMKRTRCCIPYKI</sequence>
<keyword evidence="13" id="KW-1185">Reference proteome</keyword>
<name>A0AAN7W6B8_9SACH</name>
<feature type="region of interest" description="Disordered" evidence="10">
    <location>
        <begin position="509"/>
        <end position="546"/>
    </location>
</feature>
<dbReference type="EMBL" id="JAWIZZ010000006">
    <property type="protein sequence ID" value="KAK5782241.1"/>
    <property type="molecule type" value="Genomic_DNA"/>
</dbReference>
<feature type="compositionally biased region" description="Low complexity" evidence="10">
    <location>
        <begin position="335"/>
        <end position="347"/>
    </location>
</feature>